<evidence type="ECO:0000313" key="4">
    <source>
        <dbReference type="Proteomes" id="UP000679691"/>
    </source>
</evidence>
<name>A0A8T4H8U5_9SPHI</name>
<dbReference type="SUPFAM" id="SSF53474">
    <property type="entry name" value="alpha/beta-Hydrolases"/>
    <property type="match status" value="1"/>
</dbReference>
<keyword evidence="1" id="KW-0472">Membrane</keyword>
<protein>
    <submittedName>
        <fullName evidence="3">Alpha/beta fold hydrolase</fullName>
    </submittedName>
</protein>
<keyword evidence="1" id="KW-1133">Transmembrane helix</keyword>
<gene>
    <name evidence="3" type="ORF">J5U18_04360</name>
</gene>
<dbReference type="PIRSF" id="PIRSF037442">
    <property type="entry name" value="UCP037442_abhydr"/>
    <property type="match status" value="1"/>
</dbReference>
<feature type="transmembrane region" description="Helical" evidence="1">
    <location>
        <begin position="147"/>
        <end position="165"/>
    </location>
</feature>
<dbReference type="EMBL" id="JAGKSB010000004">
    <property type="protein sequence ID" value="MBP3942803.1"/>
    <property type="molecule type" value="Genomic_DNA"/>
</dbReference>
<keyword evidence="4" id="KW-1185">Reference proteome</keyword>
<evidence type="ECO:0000256" key="1">
    <source>
        <dbReference type="SAM" id="Phobius"/>
    </source>
</evidence>
<keyword evidence="3" id="KW-0378">Hydrolase</keyword>
<feature type="domain" description="Serine aminopeptidase S33" evidence="2">
    <location>
        <begin position="29"/>
        <end position="142"/>
    </location>
</feature>
<dbReference type="AlphaFoldDB" id="A0A8T4H8U5"/>
<comment type="caution">
    <text evidence="3">The sequence shown here is derived from an EMBL/GenBank/DDBJ whole genome shotgun (WGS) entry which is preliminary data.</text>
</comment>
<dbReference type="InterPro" id="IPR029058">
    <property type="entry name" value="AB_hydrolase_fold"/>
</dbReference>
<dbReference type="InterPro" id="IPR017208">
    <property type="entry name" value="UCP037442_abhydr"/>
</dbReference>
<dbReference type="InterPro" id="IPR022742">
    <property type="entry name" value="Hydrolase_4"/>
</dbReference>
<dbReference type="RefSeq" id="WP_353546289.1">
    <property type="nucleotide sequence ID" value="NZ_JAGKSB010000004.1"/>
</dbReference>
<dbReference type="Pfam" id="PF12146">
    <property type="entry name" value="Hydrolase_4"/>
    <property type="match status" value="1"/>
</dbReference>
<dbReference type="Gene3D" id="3.40.50.1820">
    <property type="entry name" value="alpha/beta hydrolase"/>
    <property type="match status" value="1"/>
</dbReference>
<proteinExistence type="predicted"/>
<organism evidence="3 4">
    <name type="scientific">Rhinopithecimicrobium faecis</name>
    <dbReference type="NCBI Taxonomy" id="2820698"/>
    <lineage>
        <taxon>Bacteria</taxon>
        <taxon>Pseudomonadati</taxon>
        <taxon>Bacteroidota</taxon>
        <taxon>Sphingobacteriia</taxon>
        <taxon>Sphingobacteriales</taxon>
        <taxon>Sphingobacteriaceae</taxon>
        <taxon>Rhinopithecimicrobium</taxon>
    </lineage>
</organism>
<dbReference type="Proteomes" id="UP000679691">
    <property type="component" value="Unassembled WGS sequence"/>
</dbReference>
<keyword evidence="1" id="KW-0812">Transmembrane</keyword>
<dbReference type="GO" id="GO:0016787">
    <property type="term" value="F:hydrolase activity"/>
    <property type="evidence" value="ECO:0007669"/>
    <property type="project" value="UniProtKB-KW"/>
</dbReference>
<evidence type="ECO:0000259" key="2">
    <source>
        <dbReference type="Pfam" id="PF12146"/>
    </source>
</evidence>
<reference evidence="3" key="1">
    <citation type="submission" date="2021-03" db="EMBL/GenBank/DDBJ databases">
        <authorList>
            <person name="Lu T."/>
            <person name="Wang Q."/>
            <person name="Han X."/>
        </authorList>
    </citation>
    <scope>NUCLEOTIDE SEQUENCE</scope>
    <source>
        <strain evidence="3">WQ 2009</strain>
    </source>
</reference>
<evidence type="ECO:0000313" key="3">
    <source>
        <dbReference type="EMBL" id="MBP3942803.1"/>
    </source>
</evidence>
<sequence>MKEVQITTYNSYAIAATIYEGLGNKIILIIASAIGVKQAYYGAFARYLANQGITVITFDYYGIGKSKPTALKHVNVSIAEWGKVDLDAVITYAYQHYPTARYVFLGHSVGGQLVGLSPYARQLDKIITVASQTGYWRYWPGSSKLRMFANWYFIIPLLTNIFGYLPSKRITGMENLPKKVALQWSSWCLSPNYLFDKIAAKELYYEQLTIPVYAVSIADDKFAPVAAVDWMSSQFTAAEVQRVHLEAKDFELAEIGHFGIFRNTFKNSFWKRLHAEISDR</sequence>
<accession>A0A8T4H8U5</accession>